<dbReference type="InterPro" id="IPR053772">
    <property type="entry name" value="At1g61320/At1g61330-like"/>
</dbReference>
<reference evidence="2" key="1">
    <citation type="submission" date="2020-07" db="EMBL/GenBank/DDBJ databases">
        <title>Genome sequence and genetic diversity analysis of an under-domesticated orphan crop, white fonio (Digitaria exilis).</title>
        <authorList>
            <person name="Bennetzen J.L."/>
            <person name="Chen S."/>
            <person name="Ma X."/>
            <person name="Wang X."/>
            <person name="Yssel A.E.J."/>
            <person name="Chaluvadi S.R."/>
            <person name="Johnson M."/>
            <person name="Gangashetty P."/>
            <person name="Hamidou F."/>
            <person name="Sanogo M.D."/>
            <person name="Zwaenepoel A."/>
            <person name="Wallace J."/>
            <person name="Van De Peer Y."/>
            <person name="Van Deynze A."/>
        </authorList>
    </citation>
    <scope>NUCLEOTIDE SEQUENCE</scope>
    <source>
        <tissue evidence="2">Leaves</tissue>
    </source>
</reference>
<dbReference type="PANTHER" id="PTHR34145">
    <property type="entry name" value="OS02G0105600 PROTEIN"/>
    <property type="match status" value="1"/>
</dbReference>
<protein>
    <recommendedName>
        <fullName evidence="1">At1g61320/AtMIF1 LRR domain-containing protein</fullName>
    </recommendedName>
</protein>
<keyword evidence="3" id="KW-1185">Reference proteome</keyword>
<evidence type="ECO:0000259" key="1">
    <source>
        <dbReference type="Pfam" id="PF23622"/>
    </source>
</evidence>
<dbReference type="Pfam" id="PF23622">
    <property type="entry name" value="LRR_At1g61320_AtMIF1"/>
    <property type="match status" value="1"/>
</dbReference>
<feature type="domain" description="At1g61320/AtMIF1 LRR" evidence="1">
    <location>
        <begin position="14"/>
        <end position="333"/>
    </location>
</feature>
<comment type="caution">
    <text evidence="2">The sequence shown here is derived from an EMBL/GenBank/DDBJ whole genome shotgun (WGS) entry which is preliminary data.</text>
</comment>
<accession>A0A835BTL1</accession>
<dbReference type="InterPro" id="IPR032675">
    <property type="entry name" value="LRR_dom_sf"/>
</dbReference>
<dbReference type="Gene3D" id="3.80.10.10">
    <property type="entry name" value="Ribonuclease Inhibitor"/>
    <property type="match status" value="1"/>
</dbReference>
<dbReference type="SUPFAM" id="SSF52047">
    <property type="entry name" value="RNI-like"/>
    <property type="match status" value="1"/>
</dbReference>
<dbReference type="Proteomes" id="UP000636709">
    <property type="component" value="Unassembled WGS sequence"/>
</dbReference>
<dbReference type="EMBL" id="JACEFO010001753">
    <property type="protein sequence ID" value="KAF8711244.1"/>
    <property type="molecule type" value="Genomic_DNA"/>
</dbReference>
<evidence type="ECO:0000313" key="3">
    <source>
        <dbReference type="Proteomes" id="UP000636709"/>
    </source>
</evidence>
<sequence length="356" mass="40656">MVEALKVKVGFHTTLADHVDSWISFAASSRIKDVAFDLEPIDGMRRDDRYIFPFELLNNESISCLQSIQLSFVSLKPPFQFGGFPNLRKLVLSMVHVTRKDLEDTLSSCCNIELLSLERCHLRDELKVDTPLFHLQHLRILCCEITKIQFHAVNLDTFVYMGDLRPIVLNHSRKLNDVRISLCEAIFQHAVASLLSSLPSMKHLTFHVLLLRIEMQGLSNNPYKFSHLRKLQLFMNVHLKDADKILCLVSFLRATPLIETLEVVFNCPGSWFADVGPTRQNLERYEYSHLKSVLITGYIGAKGQVEFILHVVENAPALDVLTVYTVTRELHEHAARQVAESRLTQKHSPTLKVCVV</sequence>
<organism evidence="2 3">
    <name type="scientific">Digitaria exilis</name>
    <dbReference type="NCBI Taxonomy" id="1010633"/>
    <lineage>
        <taxon>Eukaryota</taxon>
        <taxon>Viridiplantae</taxon>
        <taxon>Streptophyta</taxon>
        <taxon>Embryophyta</taxon>
        <taxon>Tracheophyta</taxon>
        <taxon>Spermatophyta</taxon>
        <taxon>Magnoliopsida</taxon>
        <taxon>Liliopsida</taxon>
        <taxon>Poales</taxon>
        <taxon>Poaceae</taxon>
        <taxon>PACMAD clade</taxon>
        <taxon>Panicoideae</taxon>
        <taxon>Panicodae</taxon>
        <taxon>Paniceae</taxon>
        <taxon>Anthephorinae</taxon>
        <taxon>Digitaria</taxon>
    </lineage>
</organism>
<dbReference type="OrthoDB" id="594804at2759"/>
<dbReference type="InterPro" id="IPR055357">
    <property type="entry name" value="LRR_At1g61320_AtMIF1"/>
</dbReference>
<evidence type="ECO:0000313" key="2">
    <source>
        <dbReference type="EMBL" id="KAF8711244.1"/>
    </source>
</evidence>
<dbReference type="PANTHER" id="PTHR34145:SF57">
    <property type="entry name" value="F-BOX DOMAIN-CONTAINING PROTEIN"/>
    <property type="match status" value="1"/>
</dbReference>
<name>A0A835BTL1_9POAL</name>
<gene>
    <name evidence="2" type="ORF">HU200_029262</name>
</gene>
<proteinExistence type="predicted"/>
<dbReference type="AlphaFoldDB" id="A0A835BTL1"/>